<keyword evidence="3" id="KW-1185">Reference proteome</keyword>
<dbReference type="RefSeq" id="WP_194503680.1">
    <property type="nucleotide sequence ID" value="NZ_JADIVZ010000005.1"/>
</dbReference>
<feature type="signal peptide" evidence="1">
    <location>
        <begin position="1"/>
        <end position="25"/>
    </location>
</feature>
<protein>
    <submittedName>
        <fullName evidence="2">Uncharacterized protein</fullName>
    </submittedName>
</protein>
<dbReference type="EMBL" id="JADIVZ010000005">
    <property type="protein sequence ID" value="MBF4162423.1"/>
    <property type="molecule type" value="Genomic_DNA"/>
</dbReference>
<feature type="chain" id="PRO_5037349013" evidence="1">
    <location>
        <begin position="26"/>
        <end position="117"/>
    </location>
</feature>
<gene>
    <name evidence="2" type="ORF">ISG29_12040</name>
</gene>
<sequence length="117" mass="12455">MKKTHAIVVAAIAGPVISLSGAAFASQNIAWTWNSGDHDAKANFVAYGEVYHGVGFQPDVYVDWSGPGASGRWNLGQSGKTQSLNFDWPEGKTVTLKVCQQHNAFPDDCSAKKTGVS</sequence>
<evidence type="ECO:0000313" key="2">
    <source>
        <dbReference type="EMBL" id="MBF4162423.1"/>
    </source>
</evidence>
<dbReference type="AlphaFoldDB" id="A0A930UX02"/>
<evidence type="ECO:0000313" key="3">
    <source>
        <dbReference type="Proteomes" id="UP000656804"/>
    </source>
</evidence>
<evidence type="ECO:0000256" key="1">
    <source>
        <dbReference type="SAM" id="SignalP"/>
    </source>
</evidence>
<accession>A0A930UX02</accession>
<dbReference type="Proteomes" id="UP000656804">
    <property type="component" value="Unassembled WGS sequence"/>
</dbReference>
<organism evidence="2 3">
    <name type="scientific">Nocardioides acrostichi</name>
    <dbReference type="NCBI Taxonomy" id="2784339"/>
    <lineage>
        <taxon>Bacteria</taxon>
        <taxon>Bacillati</taxon>
        <taxon>Actinomycetota</taxon>
        <taxon>Actinomycetes</taxon>
        <taxon>Propionibacteriales</taxon>
        <taxon>Nocardioidaceae</taxon>
        <taxon>Nocardioides</taxon>
    </lineage>
</organism>
<proteinExistence type="predicted"/>
<comment type="caution">
    <text evidence="2">The sequence shown here is derived from an EMBL/GenBank/DDBJ whole genome shotgun (WGS) entry which is preliminary data.</text>
</comment>
<name>A0A930UX02_9ACTN</name>
<keyword evidence="1" id="KW-0732">Signal</keyword>
<reference evidence="2" key="1">
    <citation type="submission" date="2020-11" db="EMBL/GenBank/DDBJ databases">
        <title>Nocardioides sp. CBS4Y-1, whole genome shotgun sequence.</title>
        <authorList>
            <person name="Tuo L."/>
        </authorList>
    </citation>
    <scope>NUCLEOTIDE SEQUENCE</scope>
    <source>
        <strain evidence="2">CBS4Y-1</strain>
    </source>
</reference>